<keyword evidence="2" id="KW-1185">Reference proteome</keyword>
<organism evidence="1 2">
    <name type="scientific">Plasmodium brasilianum</name>
    <dbReference type="NCBI Taxonomy" id="5824"/>
    <lineage>
        <taxon>Eukaryota</taxon>
        <taxon>Sar</taxon>
        <taxon>Alveolata</taxon>
        <taxon>Apicomplexa</taxon>
        <taxon>Aconoidasida</taxon>
        <taxon>Haemosporida</taxon>
        <taxon>Plasmodiidae</taxon>
        <taxon>Plasmodium</taxon>
        <taxon>Plasmodium (Plasmodium)</taxon>
    </lineage>
</organism>
<sequence length="106" mass="12676">MFLFNSELSTFSKTLDENCYIGRRLVTRNFQSLAKHKLDNSNNVYLKKEFQNNGVIEKKDIYNNDNVVKVKNKKLNRSLLNKEQYYTEITDYANGIFDEKHFHMEK</sequence>
<reference evidence="1" key="1">
    <citation type="submission" date="2022-06" db="EMBL/GenBank/DDBJ databases">
        <title>The First Complete Genome of the Simian Malaria Parasite Plasmodium brasilianum.</title>
        <authorList>
            <person name="Bajic M."/>
            <person name="Ravishankar S."/>
        </authorList>
    </citation>
    <scope>NUCLEOTIDE SEQUENCE</scope>
    <source>
        <strain evidence="1">Bolivian I</strain>
    </source>
</reference>
<dbReference type="Proteomes" id="UP001056978">
    <property type="component" value="Chromosome 11"/>
</dbReference>
<proteinExistence type="predicted"/>
<protein>
    <submittedName>
        <fullName evidence="1">Uncharacterized protein</fullName>
    </submittedName>
</protein>
<comment type="caution">
    <text evidence="1">The sequence shown here is derived from an EMBL/GenBank/DDBJ whole genome shotgun (WGS) entry which is preliminary data.</text>
</comment>
<accession>A0ACB9Y6V3</accession>
<evidence type="ECO:0000313" key="2">
    <source>
        <dbReference type="Proteomes" id="UP001056978"/>
    </source>
</evidence>
<name>A0ACB9Y6V3_PLABR</name>
<evidence type="ECO:0000313" key="1">
    <source>
        <dbReference type="EMBL" id="KAI4837498.1"/>
    </source>
</evidence>
<gene>
    <name evidence="1" type="ORF">MKS88_003974</name>
</gene>
<dbReference type="EMBL" id="CM043779">
    <property type="protein sequence ID" value="KAI4837498.1"/>
    <property type="molecule type" value="Genomic_DNA"/>
</dbReference>